<accession>A0AAW2IJB7</accession>
<evidence type="ECO:0000256" key="5">
    <source>
        <dbReference type="ARBA" id="ARBA00022592"/>
    </source>
</evidence>
<feature type="transmembrane region" description="Helical" evidence="10">
    <location>
        <begin position="254"/>
        <end position="276"/>
    </location>
</feature>
<feature type="transmembrane region" description="Helical" evidence="10">
    <location>
        <begin position="296"/>
        <end position="318"/>
    </location>
</feature>
<comment type="function">
    <text evidence="9">May transport inorganic phosphate (Pi).</text>
</comment>
<evidence type="ECO:0000256" key="9">
    <source>
        <dbReference type="ARBA" id="ARBA00043939"/>
    </source>
</evidence>
<dbReference type="Pfam" id="PF03124">
    <property type="entry name" value="EXS"/>
    <property type="match status" value="2"/>
</dbReference>
<dbReference type="PANTHER" id="PTHR10783">
    <property type="entry name" value="XENOTROPIC AND POLYTROPIC RETROVIRUS RECEPTOR 1-RELATED"/>
    <property type="match status" value="1"/>
</dbReference>
<reference evidence="13" key="1">
    <citation type="submission" date="2020-06" db="EMBL/GenBank/DDBJ databases">
        <authorList>
            <person name="Li T."/>
            <person name="Hu X."/>
            <person name="Zhang T."/>
            <person name="Song X."/>
            <person name="Zhang H."/>
            <person name="Dai N."/>
            <person name="Sheng W."/>
            <person name="Hou X."/>
            <person name="Wei L."/>
        </authorList>
    </citation>
    <scope>NUCLEOTIDE SEQUENCE</scope>
    <source>
        <strain evidence="13">G01</strain>
        <tissue evidence="13">Leaf</tissue>
    </source>
</reference>
<comment type="caution">
    <text evidence="13">The sequence shown here is derived from an EMBL/GenBank/DDBJ whole genome shotgun (WGS) entry which is preliminary data.</text>
</comment>
<keyword evidence="5" id="KW-0592">Phosphate transport</keyword>
<evidence type="ECO:0000256" key="3">
    <source>
        <dbReference type="ARBA" id="ARBA00022448"/>
    </source>
</evidence>
<dbReference type="GO" id="GO:0016036">
    <property type="term" value="P:cellular response to phosphate starvation"/>
    <property type="evidence" value="ECO:0007669"/>
    <property type="project" value="TreeGrafter"/>
</dbReference>
<evidence type="ECO:0000259" key="11">
    <source>
        <dbReference type="PROSITE" id="PS51380"/>
    </source>
</evidence>
<dbReference type="PROSITE" id="PS51380">
    <property type="entry name" value="EXS"/>
    <property type="match status" value="1"/>
</dbReference>
<dbReference type="PANTHER" id="PTHR10783:SF104">
    <property type="entry name" value="PHOSPHATE TRANSPORTER PHO1 HOMOLOG 10"/>
    <property type="match status" value="1"/>
</dbReference>
<evidence type="ECO:0000256" key="7">
    <source>
        <dbReference type="ARBA" id="ARBA00022989"/>
    </source>
</evidence>
<keyword evidence="3" id="KW-0813">Transport</keyword>
<dbReference type="InterPro" id="IPR004331">
    <property type="entry name" value="SPX_dom"/>
</dbReference>
<proteinExistence type="inferred from homology"/>
<evidence type="ECO:0000256" key="10">
    <source>
        <dbReference type="SAM" id="Phobius"/>
    </source>
</evidence>
<dbReference type="GO" id="GO:0005802">
    <property type="term" value="C:trans-Golgi network"/>
    <property type="evidence" value="ECO:0007669"/>
    <property type="project" value="TreeGrafter"/>
</dbReference>
<feature type="domain" description="EXS" evidence="11">
    <location>
        <begin position="280"/>
        <end position="463"/>
    </location>
</feature>
<dbReference type="InterPro" id="IPR034092">
    <property type="entry name" value="PHO1_SPX"/>
</dbReference>
<protein>
    <submittedName>
        <fullName evidence="13">Phosphate transporter</fullName>
    </submittedName>
</protein>
<keyword evidence="7 10" id="KW-1133">Transmembrane helix</keyword>
<evidence type="ECO:0000313" key="13">
    <source>
        <dbReference type="EMBL" id="KAL0282210.1"/>
    </source>
</evidence>
<keyword evidence="8 10" id="KW-0472">Membrane</keyword>
<dbReference type="GO" id="GO:0005886">
    <property type="term" value="C:plasma membrane"/>
    <property type="evidence" value="ECO:0007669"/>
    <property type="project" value="UniProtKB-SubCell"/>
</dbReference>
<dbReference type="PROSITE" id="PS51382">
    <property type="entry name" value="SPX"/>
    <property type="match status" value="1"/>
</dbReference>
<dbReference type="Pfam" id="PF03105">
    <property type="entry name" value="SPX"/>
    <property type="match status" value="1"/>
</dbReference>
<dbReference type="AlphaFoldDB" id="A0AAW2IJB7"/>
<dbReference type="GO" id="GO:0000822">
    <property type="term" value="F:inositol hexakisphosphate binding"/>
    <property type="evidence" value="ECO:0007669"/>
    <property type="project" value="TreeGrafter"/>
</dbReference>
<gene>
    <name evidence="13" type="ORF">Sangu_2964600</name>
</gene>
<feature type="domain" description="SPX" evidence="12">
    <location>
        <begin position="1"/>
        <end position="260"/>
    </location>
</feature>
<comment type="similarity">
    <text evidence="2">Belongs to the SYG1 (TC 2.A.94) family.</text>
</comment>
<feature type="transmembrane region" description="Helical" evidence="10">
    <location>
        <begin position="375"/>
        <end position="395"/>
    </location>
</feature>
<dbReference type="CDD" id="cd14476">
    <property type="entry name" value="SPX_PHO1_like"/>
    <property type="match status" value="1"/>
</dbReference>
<evidence type="ECO:0000256" key="6">
    <source>
        <dbReference type="ARBA" id="ARBA00022692"/>
    </source>
</evidence>
<name>A0AAW2IJB7_9LAMI</name>
<dbReference type="InterPro" id="IPR004342">
    <property type="entry name" value="EXS_C"/>
</dbReference>
<evidence type="ECO:0000256" key="1">
    <source>
        <dbReference type="ARBA" id="ARBA00004651"/>
    </source>
</evidence>
<reference evidence="13" key="2">
    <citation type="journal article" date="2024" name="Plant">
        <title>Genomic evolution and insights into agronomic trait innovations of Sesamum species.</title>
        <authorList>
            <person name="Miao H."/>
            <person name="Wang L."/>
            <person name="Qu L."/>
            <person name="Liu H."/>
            <person name="Sun Y."/>
            <person name="Le M."/>
            <person name="Wang Q."/>
            <person name="Wei S."/>
            <person name="Zheng Y."/>
            <person name="Lin W."/>
            <person name="Duan Y."/>
            <person name="Cao H."/>
            <person name="Xiong S."/>
            <person name="Wang X."/>
            <person name="Wei L."/>
            <person name="Li C."/>
            <person name="Ma Q."/>
            <person name="Ju M."/>
            <person name="Zhao R."/>
            <person name="Li G."/>
            <person name="Mu C."/>
            <person name="Tian Q."/>
            <person name="Mei H."/>
            <person name="Zhang T."/>
            <person name="Gao T."/>
            <person name="Zhang H."/>
        </authorList>
    </citation>
    <scope>NUCLEOTIDE SEQUENCE</scope>
    <source>
        <strain evidence="13">G01</strain>
    </source>
</reference>
<organism evidence="13">
    <name type="scientific">Sesamum angustifolium</name>
    <dbReference type="NCBI Taxonomy" id="2727405"/>
    <lineage>
        <taxon>Eukaryota</taxon>
        <taxon>Viridiplantae</taxon>
        <taxon>Streptophyta</taxon>
        <taxon>Embryophyta</taxon>
        <taxon>Tracheophyta</taxon>
        <taxon>Spermatophyta</taxon>
        <taxon>Magnoliopsida</taxon>
        <taxon>eudicotyledons</taxon>
        <taxon>Gunneridae</taxon>
        <taxon>Pentapetalae</taxon>
        <taxon>asterids</taxon>
        <taxon>lamiids</taxon>
        <taxon>Lamiales</taxon>
        <taxon>Pedaliaceae</taxon>
        <taxon>Sesamum</taxon>
    </lineage>
</organism>
<keyword evidence="4" id="KW-1003">Cell membrane</keyword>
<feature type="transmembrane region" description="Helical" evidence="10">
    <location>
        <begin position="342"/>
        <end position="363"/>
    </location>
</feature>
<keyword evidence="6 10" id="KW-0812">Transmembrane</keyword>
<dbReference type="EMBL" id="JACGWK010001838">
    <property type="protein sequence ID" value="KAL0282210.1"/>
    <property type="molecule type" value="Genomic_DNA"/>
</dbReference>
<evidence type="ECO:0000256" key="8">
    <source>
        <dbReference type="ARBA" id="ARBA00023136"/>
    </source>
</evidence>
<evidence type="ECO:0000259" key="12">
    <source>
        <dbReference type="PROSITE" id="PS51382"/>
    </source>
</evidence>
<evidence type="ECO:0000256" key="4">
    <source>
        <dbReference type="ARBA" id="ARBA00022475"/>
    </source>
</evidence>
<comment type="subcellular location">
    <subcellularLocation>
        <location evidence="1">Cell membrane</location>
        <topology evidence="1">Multi-pass membrane protein</topology>
    </subcellularLocation>
</comment>
<dbReference type="GO" id="GO:0006817">
    <property type="term" value="P:phosphate ion transport"/>
    <property type="evidence" value="ECO:0007669"/>
    <property type="project" value="UniProtKB-KW"/>
</dbReference>
<evidence type="ECO:0000256" key="2">
    <source>
        <dbReference type="ARBA" id="ARBA00009665"/>
    </source>
</evidence>
<sequence>MKFGKDLKKQKVPEWTEAYVDYHGLKRILQEIRNSTENKPNRPRASQKTLSLFMDFGASSGHASNLEKEGDIENQVIAVDKVEQENSRNLYNSKLLVSPEDGEENESIFFKTLDDELNKTNSFYKDKVDEVIREAALLKKQMEVLVALRIKVINPNFDGSSSLKCLSMDISNLAPSKIIPPARSKTVGIWEMDRELGVEMSSKSQLEPGSSGGDAVNSLMEKVEVVFIKNFLHSNRREGMKLLRPKQKIEKHHVTFFSGFFCGCSVALLVAVVLLVEDRKLMLKSRGALYMGTVFPLYSLFTYIVLHMLVYAANIYFWRRYKINYPFIFGFKQGTELGHREAFLLGSGLAMIVLAAFLIHFHIKIDSKSQHYETYIELLPLGLVIVLDVFLRFAWLQLVLTLDVHSLQGNTISTIFSCLEILRRGLWNFFRLENEHLNNVGKYRAFKSVPLPFTYYDDGDDDDDDIDKDN</sequence>